<accession>A0AAD7Q429</accession>
<evidence type="ECO:0000313" key="15">
    <source>
        <dbReference type="Proteomes" id="UP001163823"/>
    </source>
</evidence>
<evidence type="ECO:0000256" key="12">
    <source>
        <dbReference type="SAM" id="MobiDB-lite"/>
    </source>
</evidence>
<keyword evidence="9" id="KW-0325">Glycoprotein</keyword>
<reference evidence="14" key="1">
    <citation type="journal article" date="2023" name="Science">
        <title>Elucidation of the pathway for biosynthesis of saponin adjuvants from the soapbark tree.</title>
        <authorList>
            <person name="Reed J."/>
            <person name="Orme A."/>
            <person name="El-Demerdash A."/>
            <person name="Owen C."/>
            <person name="Martin L.B.B."/>
            <person name="Misra R.C."/>
            <person name="Kikuchi S."/>
            <person name="Rejzek M."/>
            <person name="Martin A.C."/>
            <person name="Harkess A."/>
            <person name="Leebens-Mack J."/>
            <person name="Louveau T."/>
            <person name="Stephenson M.J."/>
            <person name="Osbourn A."/>
        </authorList>
    </citation>
    <scope>NUCLEOTIDE SEQUENCE</scope>
    <source>
        <strain evidence="14">S10</strain>
    </source>
</reference>
<evidence type="ECO:0000256" key="13">
    <source>
        <dbReference type="SAM" id="SignalP"/>
    </source>
</evidence>
<keyword evidence="7" id="KW-1133">Transmembrane helix</keyword>
<comment type="subcellular location">
    <subcellularLocation>
        <location evidence="10">Endomembrane system</location>
        <topology evidence="10">Single-pass type II membrane protein</topology>
    </subcellularLocation>
</comment>
<protein>
    <recommendedName>
        <fullName evidence="11">Hexosyltransferase</fullName>
        <ecNumber evidence="11">2.4.1.-</ecNumber>
    </recommendedName>
</protein>
<evidence type="ECO:0000256" key="2">
    <source>
        <dbReference type="ARBA" id="ARBA00006351"/>
    </source>
</evidence>
<keyword evidence="8" id="KW-0472">Membrane</keyword>
<keyword evidence="5" id="KW-0812">Transmembrane</keyword>
<dbReference type="FunFam" id="3.90.550.10:FF:000024">
    <property type="entry name" value="Hexosyltransferase"/>
    <property type="match status" value="1"/>
</dbReference>
<proteinExistence type="inferred from homology"/>
<feature type="region of interest" description="Disordered" evidence="12">
    <location>
        <begin position="362"/>
        <end position="381"/>
    </location>
</feature>
<dbReference type="SUPFAM" id="SSF53448">
    <property type="entry name" value="Nucleotide-diphospho-sugar transferases"/>
    <property type="match status" value="1"/>
</dbReference>
<feature type="chain" id="PRO_5042269739" description="Hexosyltransferase" evidence="13">
    <location>
        <begin position="24"/>
        <end position="381"/>
    </location>
</feature>
<evidence type="ECO:0000256" key="4">
    <source>
        <dbReference type="ARBA" id="ARBA00022679"/>
    </source>
</evidence>
<comment type="similarity">
    <text evidence="2 11">Belongs to the glycosyltransferase 8 family.</text>
</comment>
<name>A0AAD7Q429_QUISA</name>
<dbReference type="InterPro" id="IPR029044">
    <property type="entry name" value="Nucleotide-diphossugar_trans"/>
</dbReference>
<evidence type="ECO:0000256" key="7">
    <source>
        <dbReference type="ARBA" id="ARBA00022989"/>
    </source>
</evidence>
<evidence type="ECO:0000313" key="14">
    <source>
        <dbReference type="EMBL" id="KAJ7974487.1"/>
    </source>
</evidence>
<dbReference type="InterPro" id="IPR002495">
    <property type="entry name" value="Glyco_trans_8"/>
</dbReference>
<dbReference type="GO" id="GO:0005794">
    <property type="term" value="C:Golgi apparatus"/>
    <property type="evidence" value="ECO:0007669"/>
    <property type="project" value="TreeGrafter"/>
</dbReference>
<dbReference type="EMBL" id="JARAOO010000003">
    <property type="protein sequence ID" value="KAJ7974487.1"/>
    <property type="molecule type" value="Genomic_DNA"/>
</dbReference>
<evidence type="ECO:0000256" key="10">
    <source>
        <dbReference type="ARBA" id="ARBA00060399"/>
    </source>
</evidence>
<dbReference type="EC" id="2.4.1.-" evidence="11"/>
<keyword evidence="4" id="KW-0808">Transferase</keyword>
<evidence type="ECO:0000256" key="8">
    <source>
        <dbReference type="ARBA" id="ARBA00023136"/>
    </source>
</evidence>
<evidence type="ECO:0000256" key="5">
    <source>
        <dbReference type="ARBA" id="ARBA00022692"/>
    </source>
</evidence>
<keyword evidence="15" id="KW-1185">Reference proteome</keyword>
<dbReference type="KEGG" id="qsa:O6P43_004552"/>
<comment type="caution">
    <text evidence="14">The sequence shown here is derived from an EMBL/GenBank/DDBJ whole genome shotgun (WGS) entry which is preliminary data.</text>
</comment>
<evidence type="ECO:0000256" key="9">
    <source>
        <dbReference type="ARBA" id="ARBA00023180"/>
    </source>
</evidence>
<dbReference type="PANTHER" id="PTHR13778:SF57">
    <property type="entry name" value="GALACTURONOSYLTRANSFERASE-LIKE 10-RELATED"/>
    <property type="match status" value="1"/>
</dbReference>
<feature type="signal peptide" evidence="13">
    <location>
        <begin position="1"/>
        <end position="23"/>
    </location>
</feature>
<evidence type="ECO:0000256" key="3">
    <source>
        <dbReference type="ARBA" id="ARBA00022676"/>
    </source>
</evidence>
<keyword evidence="3" id="KW-0328">Glycosyltransferase</keyword>
<evidence type="ECO:0000256" key="6">
    <source>
        <dbReference type="ARBA" id="ARBA00022968"/>
    </source>
</evidence>
<gene>
    <name evidence="14" type="ORF">O6P43_004552</name>
</gene>
<keyword evidence="6" id="KW-0735">Signal-anchor</keyword>
<sequence length="381" mass="43861">MFLPRPILLVVFSVCLFLFPANAIRSFPNEISDVGDEKQIKDESFMQFLEVSEYKNDQICPVIGRDSLKLVCDPSLIHIAMTLDLEYLRGSIAAVHSVVKHTSCPENVFFHFIASDSSTVNKDKLARIVKSTFPSLSFQVYVFNQKLVQNLISSSIRQALENPLNYARSYLADMLEPCVKRVIYLDSDTIVVDDIQKLWGISLTGSKVIGAPEYCHANFNGYFSSEFWSDPEFFRVFAGKRLCYFNTGVMVMDLMRWREGDYTRKIEKWMEIQRERRIYELGSLPPFLLVFGGEVQAIEHSWNQHGLGGDNMVNNCRSLHPGPVSLMHWSGKGKPWTRLDADLPCPVDYLWAPYDLYKPHNHHPYSQQSRNEEHRRMTGIL</sequence>
<organism evidence="14 15">
    <name type="scientific">Quillaja saponaria</name>
    <name type="common">Soap bark tree</name>
    <dbReference type="NCBI Taxonomy" id="32244"/>
    <lineage>
        <taxon>Eukaryota</taxon>
        <taxon>Viridiplantae</taxon>
        <taxon>Streptophyta</taxon>
        <taxon>Embryophyta</taxon>
        <taxon>Tracheophyta</taxon>
        <taxon>Spermatophyta</taxon>
        <taxon>Magnoliopsida</taxon>
        <taxon>eudicotyledons</taxon>
        <taxon>Gunneridae</taxon>
        <taxon>Pentapetalae</taxon>
        <taxon>rosids</taxon>
        <taxon>fabids</taxon>
        <taxon>Fabales</taxon>
        <taxon>Quillajaceae</taxon>
        <taxon>Quillaja</taxon>
    </lineage>
</organism>
<dbReference type="Proteomes" id="UP001163823">
    <property type="component" value="Chromosome 3"/>
</dbReference>
<dbReference type="Pfam" id="PF01501">
    <property type="entry name" value="Glyco_transf_8"/>
    <property type="match status" value="1"/>
</dbReference>
<comment type="pathway">
    <text evidence="1">Glycan metabolism; pectin biosynthesis.</text>
</comment>
<evidence type="ECO:0000256" key="1">
    <source>
        <dbReference type="ARBA" id="ARBA00004877"/>
    </source>
</evidence>
<keyword evidence="13" id="KW-0732">Signal</keyword>
<evidence type="ECO:0000256" key="11">
    <source>
        <dbReference type="RuleBase" id="RU362027"/>
    </source>
</evidence>
<dbReference type="PANTHER" id="PTHR13778">
    <property type="entry name" value="GLYCOSYLTRANSFERASE 8 DOMAIN-CONTAINING PROTEIN"/>
    <property type="match status" value="1"/>
</dbReference>
<dbReference type="InterPro" id="IPR050748">
    <property type="entry name" value="Glycosyltrans_8_dom-fam"/>
</dbReference>
<feature type="compositionally biased region" description="Basic and acidic residues" evidence="12">
    <location>
        <begin position="370"/>
        <end position="381"/>
    </location>
</feature>
<dbReference type="Gene3D" id="3.90.550.10">
    <property type="entry name" value="Spore Coat Polysaccharide Biosynthesis Protein SpsA, Chain A"/>
    <property type="match status" value="1"/>
</dbReference>
<dbReference type="GO" id="GO:0016757">
    <property type="term" value="F:glycosyltransferase activity"/>
    <property type="evidence" value="ECO:0007669"/>
    <property type="project" value="UniProtKB-KW"/>
</dbReference>
<dbReference type="AlphaFoldDB" id="A0AAD7Q429"/>